<dbReference type="Proteomes" id="UP000254978">
    <property type="component" value="Unassembled WGS sequence"/>
</dbReference>
<protein>
    <submittedName>
        <fullName evidence="1">Predicted ATPase</fullName>
    </submittedName>
</protein>
<accession>A0A378TFQ8</accession>
<dbReference type="EMBL" id="UGQT01000001">
    <property type="protein sequence ID" value="STZ59652.1"/>
    <property type="molecule type" value="Genomic_DNA"/>
</dbReference>
<evidence type="ECO:0000313" key="2">
    <source>
        <dbReference type="Proteomes" id="UP000254978"/>
    </source>
</evidence>
<reference evidence="1 2" key="1">
    <citation type="submission" date="2018-06" db="EMBL/GenBank/DDBJ databases">
        <authorList>
            <consortium name="Pathogen Informatics"/>
            <person name="Doyle S."/>
        </authorList>
    </citation>
    <scope>NUCLEOTIDE SEQUENCE [LARGE SCALE GENOMIC DNA]</scope>
    <source>
        <strain evidence="1 2">NCTC10821</strain>
    </source>
</reference>
<sequence>MIASRPRLGRADENAWFAALDSDEATVRATLAANLIDRTDPRAAELCTPLGFYWYFRARVTEGARWLGLARDAAAGHDPAHWVAATVVLASALATQGRVETARPLVKEVLGRLAGLEDEALIVVGEGLIALGGALWVHPDAALITDVHAGLQQIATRSGDPDLQLFTDIQGCSVTALAGRLAEAATRAEELHDEAIAAGNDAAAWLSAATPMTAALLHDDPERGIFWVRKVMRAHVAAGGTSSAGMFIENRANYETQRGSHRQAARLYAAAHTHTRRAPWSGHAALSPPTCSDAHGKLCRAKRLRTHGARARLGNYPTSWPCSESPIHSSGTGSAYTGLRAIRQHTTDTNSLSACGSRLSSQPLRATRVGAKRGHKTENSRDGHPVRTCVSAQVAATGVVIRREKSHRCCVWLILSLSSGFNTVTPQRFTHVRSVLRRVGRCR</sequence>
<dbReference type="RefSeq" id="WP_115279082.1">
    <property type="nucleotide sequence ID" value="NZ_AP022600.1"/>
</dbReference>
<dbReference type="OrthoDB" id="3194665at2"/>
<gene>
    <name evidence="1" type="ORF">NCTC10821_03190</name>
</gene>
<keyword evidence="2" id="KW-1185">Reference proteome</keyword>
<proteinExistence type="predicted"/>
<name>A0A378TFQ8_9MYCO</name>
<evidence type="ECO:0000313" key="1">
    <source>
        <dbReference type="EMBL" id="STZ59652.1"/>
    </source>
</evidence>
<dbReference type="AlphaFoldDB" id="A0A378TFQ8"/>
<organism evidence="1 2">
    <name type="scientific">Mycolicibacterium tokaiense</name>
    <dbReference type="NCBI Taxonomy" id="39695"/>
    <lineage>
        <taxon>Bacteria</taxon>
        <taxon>Bacillati</taxon>
        <taxon>Actinomycetota</taxon>
        <taxon>Actinomycetes</taxon>
        <taxon>Mycobacteriales</taxon>
        <taxon>Mycobacteriaceae</taxon>
        <taxon>Mycolicibacterium</taxon>
    </lineage>
</organism>